<dbReference type="InterPro" id="IPR011010">
    <property type="entry name" value="DNA_brk_join_enz"/>
</dbReference>
<proteinExistence type="predicted"/>
<keyword evidence="5" id="KW-1185">Reference proteome</keyword>
<dbReference type="InterPro" id="IPR013762">
    <property type="entry name" value="Integrase-like_cat_sf"/>
</dbReference>
<dbReference type="EMBL" id="QPIJ01000019">
    <property type="protein sequence ID" value="RCV92034.1"/>
    <property type="molecule type" value="Genomic_DNA"/>
</dbReference>
<evidence type="ECO:0000256" key="1">
    <source>
        <dbReference type="ARBA" id="ARBA00023172"/>
    </source>
</evidence>
<dbReference type="Pfam" id="PF00589">
    <property type="entry name" value="Phage_integrase"/>
    <property type="match status" value="1"/>
</dbReference>
<accession>A0A368U4V4</accession>
<name>A0A368U4V4_9GAMM</name>
<sequence>MLQQDSNSLLQGLIDEHGWLDVPEIITSREGYQVDVSGDDWRLDYVSRSGTIYCGRVENQFLRWALKRRLMHVIRTTSSHSGNALYVDFSMEIISRQDTFGLSSDIAVDDLRERLISLMESAISEARASHRLWALYRPIRWYVWCADNFPEIGFDPQYANELDGMSIPGNPKGEAVKSDDPDKGPLDRTLEVPLLINALERDGSAQYEHLQQKAALALCIAFGRNPANLVWLNESDLVNLTDGIDPGKVSACYVLSIPRIKKRQIDPRRDFIEEKMDKTAARHLLNLIHANRDINTTIITADRGEVTISHKPLFIRRPRQTVLAAQAERAFRIPASEINRLLRAFVERHDITSPLTCAQMVVTPRRLRYTLATALVEEGISRRELAKILDHSDTQHVEVYFALKGKMVRMLDAAVAKQFGHYLAYFTGKVVASDAEAVNGDRDDKHLSFYSEANPTDHTEIGVCGESALCRLDPPYSCYLCPKFQPYEDANHAHVLELLLARRDERWEKGSHRLAVQQDRVIFAVGQVIEACKAAREVAHG</sequence>
<feature type="domain" description="Tyr recombinase" evidence="3">
    <location>
        <begin position="181"/>
        <end position="416"/>
    </location>
</feature>
<dbReference type="PROSITE" id="PS51898">
    <property type="entry name" value="TYR_RECOMBINASE"/>
    <property type="match status" value="1"/>
</dbReference>
<dbReference type="SUPFAM" id="SSF56349">
    <property type="entry name" value="DNA breaking-rejoining enzymes"/>
    <property type="match status" value="1"/>
</dbReference>
<dbReference type="InterPro" id="IPR002104">
    <property type="entry name" value="Integrase_catalytic"/>
</dbReference>
<dbReference type="OrthoDB" id="8368662at2"/>
<gene>
    <name evidence="4" type="ORF">DU506_09720</name>
</gene>
<evidence type="ECO:0000313" key="4">
    <source>
        <dbReference type="EMBL" id="RCV92034.1"/>
    </source>
</evidence>
<comment type="caution">
    <text evidence="4">The sequence shown here is derived from an EMBL/GenBank/DDBJ whole genome shotgun (WGS) entry which is preliminary data.</text>
</comment>
<dbReference type="Gene3D" id="1.10.443.10">
    <property type="entry name" value="Intergrase catalytic core"/>
    <property type="match status" value="1"/>
</dbReference>
<dbReference type="GO" id="GO:0006310">
    <property type="term" value="P:DNA recombination"/>
    <property type="evidence" value="ECO:0007669"/>
    <property type="project" value="UniProtKB-KW"/>
</dbReference>
<evidence type="ECO:0000313" key="5">
    <source>
        <dbReference type="Proteomes" id="UP000253204"/>
    </source>
</evidence>
<organism evidence="4 5">
    <name type="scientific">Vreelandella rituensis</name>
    <dbReference type="NCBI Taxonomy" id="2282306"/>
    <lineage>
        <taxon>Bacteria</taxon>
        <taxon>Pseudomonadati</taxon>
        <taxon>Pseudomonadota</taxon>
        <taxon>Gammaproteobacteria</taxon>
        <taxon>Oceanospirillales</taxon>
        <taxon>Halomonadaceae</taxon>
        <taxon>Vreelandella</taxon>
    </lineage>
</organism>
<evidence type="ECO:0000259" key="3">
    <source>
        <dbReference type="PROSITE" id="PS51898"/>
    </source>
</evidence>
<feature type="region of interest" description="Disordered" evidence="2">
    <location>
        <begin position="165"/>
        <end position="185"/>
    </location>
</feature>
<dbReference type="GO" id="GO:0003677">
    <property type="term" value="F:DNA binding"/>
    <property type="evidence" value="ECO:0007669"/>
    <property type="project" value="InterPro"/>
</dbReference>
<dbReference type="Proteomes" id="UP000253204">
    <property type="component" value="Unassembled WGS sequence"/>
</dbReference>
<protein>
    <submittedName>
        <fullName evidence="4">Site-specific integrase</fullName>
    </submittedName>
</protein>
<dbReference type="GO" id="GO:0015074">
    <property type="term" value="P:DNA integration"/>
    <property type="evidence" value="ECO:0007669"/>
    <property type="project" value="InterPro"/>
</dbReference>
<keyword evidence="1" id="KW-0233">DNA recombination</keyword>
<feature type="compositionally biased region" description="Basic and acidic residues" evidence="2">
    <location>
        <begin position="174"/>
        <end position="185"/>
    </location>
</feature>
<evidence type="ECO:0000256" key="2">
    <source>
        <dbReference type="SAM" id="MobiDB-lite"/>
    </source>
</evidence>
<reference evidence="4 5" key="1">
    <citation type="submission" date="2018-07" db="EMBL/GenBank/DDBJ databases">
        <title>Halomonas rutogse sp. nov., isolated from Lake TangqianCo on Tibetan Plateau.</title>
        <authorList>
            <person name="Lu H."/>
            <person name="Xing P."/>
            <person name="Wu Q."/>
        </authorList>
    </citation>
    <scope>NUCLEOTIDE SEQUENCE [LARGE SCALE GENOMIC DNA]</scope>
    <source>
        <strain evidence="4 5">TQ8S</strain>
    </source>
</reference>
<dbReference type="AlphaFoldDB" id="A0A368U4V4"/>